<reference evidence="2 3" key="1">
    <citation type="journal article" date="2021" name="Comput. Struct. Biotechnol. J.">
        <title>De novo genome assembly of the potent medicinal plant Rehmannia glutinosa using nanopore technology.</title>
        <authorList>
            <person name="Ma L."/>
            <person name="Dong C."/>
            <person name="Song C."/>
            <person name="Wang X."/>
            <person name="Zheng X."/>
            <person name="Niu Y."/>
            <person name="Chen S."/>
            <person name="Feng W."/>
        </authorList>
    </citation>
    <scope>NUCLEOTIDE SEQUENCE [LARGE SCALE GENOMIC DNA]</scope>
    <source>
        <strain evidence="2">DH-2019</strain>
    </source>
</reference>
<dbReference type="PANTHER" id="PTHR33167:SF18">
    <property type="entry name" value="GB|AAF67766.1"/>
    <property type="match status" value="1"/>
</dbReference>
<feature type="compositionally biased region" description="Polar residues" evidence="1">
    <location>
        <begin position="377"/>
        <end position="389"/>
    </location>
</feature>
<feature type="region of interest" description="Disordered" evidence="1">
    <location>
        <begin position="505"/>
        <end position="532"/>
    </location>
</feature>
<dbReference type="InterPro" id="IPR008581">
    <property type="entry name" value="DUF863_pln"/>
</dbReference>
<feature type="region of interest" description="Disordered" evidence="1">
    <location>
        <begin position="371"/>
        <end position="417"/>
    </location>
</feature>
<gene>
    <name evidence="2" type="ORF">DH2020_013083</name>
</gene>
<evidence type="ECO:0000256" key="1">
    <source>
        <dbReference type="SAM" id="MobiDB-lite"/>
    </source>
</evidence>
<name>A0ABR0X1Z4_REHGL</name>
<keyword evidence="3" id="KW-1185">Reference proteome</keyword>
<evidence type="ECO:0000313" key="3">
    <source>
        <dbReference type="Proteomes" id="UP001318860"/>
    </source>
</evidence>
<accession>A0ABR0X1Z4</accession>
<dbReference type="EMBL" id="JABTTQ020000006">
    <property type="protein sequence ID" value="KAK6153444.1"/>
    <property type="molecule type" value="Genomic_DNA"/>
</dbReference>
<protein>
    <submittedName>
        <fullName evidence="2">Uncharacterized protein</fullName>
    </submittedName>
</protein>
<organism evidence="2 3">
    <name type="scientific">Rehmannia glutinosa</name>
    <name type="common">Chinese foxglove</name>
    <dbReference type="NCBI Taxonomy" id="99300"/>
    <lineage>
        <taxon>Eukaryota</taxon>
        <taxon>Viridiplantae</taxon>
        <taxon>Streptophyta</taxon>
        <taxon>Embryophyta</taxon>
        <taxon>Tracheophyta</taxon>
        <taxon>Spermatophyta</taxon>
        <taxon>Magnoliopsida</taxon>
        <taxon>eudicotyledons</taxon>
        <taxon>Gunneridae</taxon>
        <taxon>Pentapetalae</taxon>
        <taxon>asterids</taxon>
        <taxon>lamiids</taxon>
        <taxon>Lamiales</taxon>
        <taxon>Orobanchaceae</taxon>
        <taxon>Rehmannieae</taxon>
        <taxon>Rehmannia</taxon>
    </lineage>
</organism>
<dbReference type="PANTHER" id="PTHR33167">
    <property type="entry name" value="TRANSCRIPTION FACTOR, PUTATIVE (DUF863)-RELATED"/>
    <property type="match status" value="1"/>
</dbReference>
<comment type="caution">
    <text evidence="2">The sequence shown here is derived from an EMBL/GenBank/DDBJ whole genome shotgun (WGS) entry which is preliminary data.</text>
</comment>
<dbReference type="Proteomes" id="UP001318860">
    <property type="component" value="Unassembled WGS sequence"/>
</dbReference>
<proteinExistence type="predicted"/>
<sequence>MQCTSYGTVYYHARDLNVGASGFSSHLFNGNANYGEESGNDFSLPRYNMEEYLGYDKEVLRQIIQNHETTFRYQVQELHRLYRRQKELMDEMRMREIFAQHLLSKTSESFHSLSHARSDISQATSHATSWLLGDRLHSNLSELTAENIQRPPNFSTENFQEHATVYDGPFIRKNSYNEVKFLSSRSKGNENRILDLELPPPFKERNLSEAPELTCNTLHPATDSEIGSVKTGDFSSSNLNRSKTNCFFDLNEPIQLESLPSSSTCHTEVMHNNPFVSVEGKDSGLLNCDGSSVAIDLNSVPVDCFSEMEINLENVRPIKKEATAVLDFNSAYDHAMRKEKCVEDRSIKTKIDGKFLKTECDIDLNTNLILDEPSPPLSSSTVQIKSAGNTDLEGPVSPENEECSPPRGKSEDIQTEKPSLLSEHGMGEQSMELDIIAAQTLVKISSSGAESLVNSTNSLCWFAEIASATGDDLENELLSKMVFDFGAKTLNLSEENTSNMSCVVQKEKETGTSSVRSIKGHTRGTRQQKNSRTDVRTIEGILETGTLRKNAGKKACAKPRKYSKLSPDVVKKSMSSILKQPATRSKQGVLQSWGKIKKRQGGLRRMASKFLVIS</sequence>
<evidence type="ECO:0000313" key="2">
    <source>
        <dbReference type="EMBL" id="KAK6153444.1"/>
    </source>
</evidence>
<dbReference type="Pfam" id="PF05904">
    <property type="entry name" value="DUF863"/>
    <property type="match status" value="1"/>
</dbReference>